<evidence type="ECO:0000259" key="2">
    <source>
        <dbReference type="PROSITE" id="PS50113"/>
    </source>
</evidence>
<dbReference type="NCBIfam" id="TIGR00254">
    <property type="entry name" value="GGDEF"/>
    <property type="match status" value="1"/>
</dbReference>
<proteinExistence type="predicted"/>
<dbReference type="CDD" id="cd00130">
    <property type="entry name" value="PAS"/>
    <property type="match status" value="2"/>
</dbReference>
<dbReference type="InterPro" id="IPR000700">
    <property type="entry name" value="PAS-assoc_C"/>
</dbReference>
<dbReference type="InterPro" id="IPR052155">
    <property type="entry name" value="Biofilm_reg_signaling"/>
</dbReference>
<protein>
    <submittedName>
        <fullName evidence="4">GGDEF and PAS domains-containing protein</fullName>
    </submittedName>
</protein>
<evidence type="ECO:0000259" key="3">
    <source>
        <dbReference type="PROSITE" id="PS50887"/>
    </source>
</evidence>
<keyword evidence="5" id="KW-1185">Reference proteome</keyword>
<evidence type="ECO:0000313" key="5">
    <source>
        <dbReference type="Proteomes" id="UP000663720"/>
    </source>
</evidence>
<organism evidence="4 5">
    <name type="scientific">Desulfonema limicola</name>
    <dbReference type="NCBI Taxonomy" id="45656"/>
    <lineage>
        <taxon>Bacteria</taxon>
        <taxon>Pseudomonadati</taxon>
        <taxon>Thermodesulfobacteriota</taxon>
        <taxon>Desulfobacteria</taxon>
        <taxon>Desulfobacterales</taxon>
        <taxon>Desulfococcaceae</taxon>
        <taxon>Desulfonema</taxon>
    </lineage>
</organism>
<dbReference type="EMBL" id="CP061799">
    <property type="protein sequence ID" value="QTA79896.1"/>
    <property type="molecule type" value="Genomic_DNA"/>
</dbReference>
<dbReference type="Pfam" id="PF00989">
    <property type="entry name" value="PAS"/>
    <property type="match status" value="2"/>
</dbReference>
<dbReference type="SMART" id="SM00267">
    <property type="entry name" value="GGDEF"/>
    <property type="match status" value="1"/>
</dbReference>
<dbReference type="InterPro" id="IPR043128">
    <property type="entry name" value="Rev_trsase/Diguanyl_cyclase"/>
</dbReference>
<feature type="domain" description="PAS" evidence="1">
    <location>
        <begin position="130"/>
        <end position="178"/>
    </location>
</feature>
<dbReference type="Pfam" id="PF00990">
    <property type="entry name" value="GGDEF"/>
    <property type="match status" value="1"/>
</dbReference>
<dbReference type="SUPFAM" id="SSF55785">
    <property type="entry name" value="PYP-like sensor domain (PAS domain)"/>
    <property type="match status" value="2"/>
</dbReference>
<dbReference type="PANTHER" id="PTHR44757:SF2">
    <property type="entry name" value="BIOFILM ARCHITECTURE MAINTENANCE PROTEIN MBAA"/>
    <property type="match status" value="1"/>
</dbReference>
<reference evidence="4" key="1">
    <citation type="journal article" date="2021" name="Microb. Physiol.">
        <title>Proteogenomic Insights into the Physiology of Marine, Sulfate-Reducing, Filamentous Desulfonema limicola and Desulfonema magnum.</title>
        <authorList>
            <person name="Schnaars V."/>
            <person name="Wohlbrand L."/>
            <person name="Scheve S."/>
            <person name="Hinrichs C."/>
            <person name="Reinhardt R."/>
            <person name="Rabus R."/>
        </authorList>
    </citation>
    <scope>NUCLEOTIDE SEQUENCE</scope>
    <source>
        <strain evidence="4">5ac10</strain>
    </source>
</reference>
<dbReference type="FunFam" id="3.30.70.270:FF:000001">
    <property type="entry name" value="Diguanylate cyclase domain protein"/>
    <property type="match status" value="1"/>
</dbReference>
<name>A0A975B6V6_9BACT</name>
<dbReference type="PANTHER" id="PTHR44757">
    <property type="entry name" value="DIGUANYLATE CYCLASE DGCP"/>
    <property type="match status" value="1"/>
</dbReference>
<dbReference type="CDD" id="cd01949">
    <property type="entry name" value="GGDEF"/>
    <property type="match status" value="1"/>
</dbReference>
<feature type="domain" description="PAC" evidence="2">
    <location>
        <begin position="77"/>
        <end position="129"/>
    </location>
</feature>
<dbReference type="KEGG" id="dli:dnl_21780"/>
<gene>
    <name evidence="4" type="ORF">dnl_21780</name>
</gene>
<dbReference type="InterPro" id="IPR000014">
    <property type="entry name" value="PAS"/>
</dbReference>
<dbReference type="InterPro" id="IPR000160">
    <property type="entry name" value="GGDEF_dom"/>
</dbReference>
<dbReference type="GO" id="GO:0006355">
    <property type="term" value="P:regulation of DNA-templated transcription"/>
    <property type="evidence" value="ECO:0007669"/>
    <property type="project" value="InterPro"/>
</dbReference>
<dbReference type="PROSITE" id="PS50113">
    <property type="entry name" value="PAC"/>
    <property type="match status" value="2"/>
</dbReference>
<dbReference type="NCBIfam" id="TIGR00229">
    <property type="entry name" value="sensory_box"/>
    <property type="match status" value="2"/>
</dbReference>
<dbReference type="GO" id="GO:0003824">
    <property type="term" value="F:catalytic activity"/>
    <property type="evidence" value="ECO:0007669"/>
    <property type="project" value="UniProtKB-ARBA"/>
</dbReference>
<dbReference type="InterPro" id="IPR035965">
    <property type="entry name" value="PAS-like_dom_sf"/>
</dbReference>
<dbReference type="Gene3D" id="3.30.450.20">
    <property type="entry name" value="PAS domain"/>
    <property type="match status" value="2"/>
</dbReference>
<dbReference type="Proteomes" id="UP000663720">
    <property type="component" value="Chromosome"/>
</dbReference>
<feature type="domain" description="GGDEF" evidence="3">
    <location>
        <begin position="291"/>
        <end position="426"/>
    </location>
</feature>
<feature type="domain" description="PAS" evidence="1">
    <location>
        <begin position="10"/>
        <end position="55"/>
    </location>
</feature>
<dbReference type="Gene3D" id="3.30.70.270">
    <property type="match status" value="1"/>
</dbReference>
<dbReference type="PROSITE" id="PS50887">
    <property type="entry name" value="GGDEF"/>
    <property type="match status" value="1"/>
</dbReference>
<evidence type="ECO:0000313" key="4">
    <source>
        <dbReference type="EMBL" id="QTA79896.1"/>
    </source>
</evidence>
<dbReference type="SMART" id="SM00091">
    <property type="entry name" value="PAS"/>
    <property type="match status" value="2"/>
</dbReference>
<dbReference type="InterPro" id="IPR029787">
    <property type="entry name" value="Nucleotide_cyclase"/>
</dbReference>
<dbReference type="InterPro" id="IPR013767">
    <property type="entry name" value="PAS_fold"/>
</dbReference>
<feature type="domain" description="PAC" evidence="2">
    <location>
        <begin position="207"/>
        <end position="259"/>
    </location>
</feature>
<dbReference type="RefSeq" id="WP_207691596.1">
    <property type="nucleotide sequence ID" value="NZ_CP061799.1"/>
</dbReference>
<evidence type="ECO:0000259" key="1">
    <source>
        <dbReference type="PROSITE" id="PS50112"/>
    </source>
</evidence>
<dbReference type="AlphaFoldDB" id="A0A975B6V6"/>
<sequence length="438" mass="49528">MNQIPASGCKDILENIADGVRIIDKNGHIVYANEAYCRLLGYDISELKGKSLYDLCPVKYHPAIEKSLSKREPGQRSCHELEYQDRKGNLLYLKVMSIPMFDNCSIFKGNYAIVLDITDKKRLENELVKEKEFFNGLVTTCPDSIIGINRQGIIIIFNKAAEKLLGYKAEEVIGKMSIDHIYGSVHIAKKIKKYLYSDEMGPKGQLEGMEVETPGKYGKSFPIRLSATLLFDSQGRETGSVGFFHDLTASKQMEAKLRELSIKDSLSGLYNQRHFYAVLSNEINRCKRNKNPLSLICFDLDNFKQCNDTLGHLEGDNIIRMAGKVLEETLRTTDFAFRYGGDEFMVILPETSMEGALFSSERIRDTFNSRWFFNSCKNENLIPVTLSMGVAEIADNEIADTFIKRADLAMYEAKRGGGNKTVEAKMQIGKHMHNNDCC</sequence>
<dbReference type="SUPFAM" id="SSF55073">
    <property type="entry name" value="Nucleotide cyclase"/>
    <property type="match status" value="1"/>
</dbReference>
<dbReference type="PROSITE" id="PS50112">
    <property type="entry name" value="PAS"/>
    <property type="match status" value="2"/>
</dbReference>
<accession>A0A975B6V6</accession>